<dbReference type="GO" id="GO:0032259">
    <property type="term" value="P:methylation"/>
    <property type="evidence" value="ECO:0007669"/>
    <property type="project" value="UniProtKB-KW"/>
</dbReference>
<dbReference type="PANTHER" id="PTHR43861">
    <property type="entry name" value="TRANS-ACONITATE 2-METHYLTRANSFERASE-RELATED"/>
    <property type="match status" value="1"/>
</dbReference>
<dbReference type="InterPro" id="IPR029063">
    <property type="entry name" value="SAM-dependent_MTases_sf"/>
</dbReference>
<keyword evidence="1" id="KW-0489">Methyltransferase</keyword>
<dbReference type="EMBL" id="MBTF01000012">
    <property type="protein sequence ID" value="OOQ59864.1"/>
    <property type="molecule type" value="Genomic_DNA"/>
</dbReference>
<keyword evidence="2" id="KW-1185">Reference proteome</keyword>
<name>A0A1S9PFX5_9SPHI</name>
<dbReference type="STRING" id="1792845.BC343_04830"/>
<dbReference type="SUPFAM" id="SSF53335">
    <property type="entry name" value="S-adenosyl-L-methionine-dependent methyltransferases"/>
    <property type="match status" value="1"/>
</dbReference>
<accession>A0A1S9PFX5</accession>
<dbReference type="AlphaFoldDB" id="A0A1S9PFX5"/>
<dbReference type="CDD" id="cd02440">
    <property type="entry name" value="AdoMet_MTases"/>
    <property type="match status" value="1"/>
</dbReference>
<dbReference type="PANTHER" id="PTHR43861:SF6">
    <property type="entry name" value="METHYLTRANSFERASE TYPE 11"/>
    <property type="match status" value="1"/>
</dbReference>
<dbReference type="Pfam" id="PF13489">
    <property type="entry name" value="Methyltransf_23"/>
    <property type="match status" value="1"/>
</dbReference>
<dbReference type="OrthoDB" id="9789123at2"/>
<organism evidence="1 2">
    <name type="scientific">Mucilaginibacter pedocola</name>
    <dbReference type="NCBI Taxonomy" id="1792845"/>
    <lineage>
        <taxon>Bacteria</taxon>
        <taxon>Pseudomonadati</taxon>
        <taxon>Bacteroidota</taxon>
        <taxon>Sphingobacteriia</taxon>
        <taxon>Sphingobacteriales</taxon>
        <taxon>Sphingobacteriaceae</taxon>
        <taxon>Mucilaginibacter</taxon>
    </lineage>
</organism>
<protein>
    <submittedName>
        <fullName evidence="1">Methyltransferase</fullName>
    </submittedName>
</protein>
<sequence length="209" mass="23731">MAEYQEHSFYSEHARPFWKYTQPAVLSLLSKDKNRCIVDLGCGNGYLVNYLISQGYNAYGIDASQSGIAIANKVNPGRFFIQDLDDNQLPAEIRDLPFDTVVSTEVIEHIYNPFTFMALCKDVLVKNGGGELLLTTPYHGYWKNLMLAVFNKWDKHTNAVAVGGHIKFWSRESLGQLLTQTGFEVTDFIGCGRLPYFWKTMVMKGRLKV</sequence>
<reference evidence="1 2" key="1">
    <citation type="submission" date="2016-07" db="EMBL/GenBank/DDBJ databases">
        <title>Genomic analysis of zinc-resistant bacterium Mucilaginibacter pedocola TBZ30.</title>
        <authorList>
            <person name="Huang J."/>
            <person name="Tang J."/>
        </authorList>
    </citation>
    <scope>NUCLEOTIDE SEQUENCE [LARGE SCALE GENOMIC DNA]</scope>
    <source>
        <strain evidence="1 2">TBZ30</strain>
    </source>
</reference>
<evidence type="ECO:0000313" key="1">
    <source>
        <dbReference type="EMBL" id="OOQ59864.1"/>
    </source>
</evidence>
<keyword evidence="1" id="KW-0808">Transferase</keyword>
<dbReference type="Proteomes" id="UP000189739">
    <property type="component" value="Unassembled WGS sequence"/>
</dbReference>
<gene>
    <name evidence="1" type="ORF">BC343_04830</name>
</gene>
<evidence type="ECO:0000313" key="2">
    <source>
        <dbReference type="Proteomes" id="UP000189739"/>
    </source>
</evidence>
<dbReference type="RefSeq" id="WP_078348615.1">
    <property type="nucleotide sequence ID" value="NZ_MBTF01000012.1"/>
</dbReference>
<comment type="caution">
    <text evidence="1">The sequence shown here is derived from an EMBL/GenBank/DDBJ whole genome shotgun (WGS) entry which is preliminary data.</text>
</comment>
<dbReference type="Gene3D" id="3.40.50.150">
    <property type="entry name" value="Vaccinia Virus protein VP39"/>
    <property type="match status" value="1"/>
</dbReference>
<dbReference type="GO" id="GO:0008168">
    <property type="term" value="F:methyltransferase activity"/>
    <property type="evidence" value="ECO:0007669"/>
    <property type="project" value="UniProtKB-KW"/>
</dbReference>
<proteinExistence type="predicted"/>